<protein>
    <submittedName>
        <fullName evidence="1">Uncharacterized protein</fullName>
    </submittedName>
</protein>
<gene>
    <name evidence="1" type="ORF">NPIL_146391</name>
</gene>
<comment type="caution">
    <text evidence="1">The sequence shown here is derived from an EMBL/GenBank/DDBJ whole genome shotgun (WGS) entry which is preliminary data.</text>
</comment>
<sequence length="86" mass="9840">MSKLSACPHGDNKHLVRPELAYCATPIRFKRFIYPGIEDLDKDSRFSCGIIIYDRLHLWRAVRASNLASKPGNVSSLRRLRYSFGS</sequence>
<evidence type="ECO:0000313" key="1">
    <source>
        <dbReference type="EMBL" id="GFU05818.1"/>
    </source>
</evidence>
<evidence type="ECO:0000313" key="2">
    <source>
        <dbReference type="Proteomes" id="UP000887013"/>
    </source>
</evidence>
<dbReference type="EMBL" id="BMAW01077340">
    <property type="protein sequence ID" value="GFU05818.1"/>
    <property type="molecule type" value="Genomic_DNA"/>
</dbReference>
<dbReference type="AlphaFoldDB" id="A0A8X6Q491"/>
<reference evidence="1" key="1">
    <citation type="submission" date="2020-08" db="EMBL/GenBank/DDBJ databases">
        <title>Multicomponent nature underlies the extraordinary mechanical properties of spider dragline silk.</title>
        <authorList>
            <person name="Kono N."/>
            <person name="Nakamura H."/>
            <person name="Mori M."/>
            <person name="Yoshida Y."/>
            <person name="Ohtoshi R."/>
            <person name="Malay A.D."/>
            <person name="Moran D.A.P."/>
            <person name="Tomita M."/>
            <person name="Numata K."/>
            <person name="Arakawa K."/>
        </authorList>
    </citation>
    <scope>NUCLEOTIDE SEQUENCE</scope>
</reference>
<name>A0A8X6Q491_NEPPI</name>
<accession>A0A8X6Q491</accession>
<dbReference type="Proteomes" id="UP000887013">
    <property type="component" value="Unassembled WGS sequence"/>
</dbReference>
<organism evidence="1 2">
    <name type="scientific">Nephila pilipes</name>
    <name type="common">Giant wood spider</name>
    <name type="synonym">Nephila maculata</name>
    <dbReference type="NCBI Taxonomy" id="299642"/>
    <lineage>
        <taxon>Eukaryota</taxon>
        <taxon>Metazoa</taxon>
        <taxon>Ecdysozoa</taxon>
        <taxon>Arthropoda</taxon>
        <taxon>Chelicerata</taxon>
        <taxon>Arachnida</taxon>
        <taxon>Araneae</taxon>
        <taxon>Araneomorphae</taxon>
        <taxon>Entelegynae</taxon>
        <taxon>Araneoidea</taxon>
        <taxon>Nephilidae</taxon>
        <taxon>Nephila</taxon>
    </lineage>
</organism>
<keyword evidence="2" id="KW-1185">Reference proteome</keyword>
<proteinExistence type="predicted"/>